<accession>A0AAV4M4L4</accession>
<evidence type="ECO:0000256" key="1">
    <source>
        <dbReference type="SAM" id="MobiDB-lite"/>
    </source>
</evidence>
<dbReference type="Proteomes" id="UP001054945">
    <property type="component" value="Unassembled WGS sequence"/>
</dbReference>
<evidence type="ECO:0000313" key="3">
    <source>
        <dbReference type="Proteomes" id="UP001054945"/>
    </source>
</evidence>
<evidence type="ECO:0000313" key="2">
    <source>
        <dbReference type="EMBL" id="GIX67402.1"/>
    </source>
</evidence>
<sequence length="116" mass="12985">MSPPGLDPEACGTNYQSASHLAIRLLRSIRRYRTENFRRNTEGGRNSTNGRRRRRKENKSLCQHVCRNPAPTTGFYGDPRASPSLSPGPHVEQEKEEEPSARVMSSHAVLLIGKLS</sequence>
<feature type="region of interest" description="Disordered" evidence="1">
    <location>
        <begin position="35"/>
        <end position="107"/>
    </location>
</feature>
<dbReference type="AlphaFoldDB" id="A0AAV4M4L4"/>
<reference evidence="2 3" key="1">
    <citation type="submission" date="2021-06" db="EMBL/GenBank/DDBJ databases">
        <title>Caerostris extrusa draft genome.</title>
        <authorList>
            <person name="Kono N."/>
            <person name="Arakawa K."/>
        </authorList>
    </citation>
    <scope>NUCLEOTIDE SEQUENCE [LARGE SCALE GENOMIC DNA]</scope>
</reference>
<organism evidence="2 3">
    <name type="scientific">Caerostris extrusa</name>
    <name type="common">Bark spider</name>
    <name type="synonym">Caerostris bankana</name>
    <dbReference type="NCBI Taxonomy" id="172846"/>
    <lineage>
        <taxon>Eukaryota</taxon>
        <taxon>Metazoa</taxon>
        <taxon>Ecdysozoa</taxon>
        <taxon>Arthropoda</taxon>
        <taxon>Chelicerata</taxon>
        <taxon>Arachnida</taxon>
        <taxon>Araneae</taxon>
        <taxon>Araneomorphae</taxon>
        <taxon>Entelegynae</taxon>
        <taxon>Araneoidea</taxon>
        <taxon>Araneidae</taxon>
        <taxon>Caerostris</taxon>
    </lineage>
</organism>
<name>A0AAV4M4L4_CAEEX</name>
<keyword evidence="3" id="KW-1185">Reference proteome</keyword>
<proteinExistence type="predicted"/>
<protein>
    <submittedName>
        <fullName evidence="2">Uncharacterized protein</fullName>
    </submittedName>
</protein>
<dbReference type="EMBL" id="BPLR01001875">
    <property type="protein sequence ID" value="GIX67402.1"/>
    <property type="molecule type" value="Genomic_DNA"/>
</dbReference>
<gene>
    <name evidence="2" type="ORF">CEXT_473531</name>
</gene>
<comment type="caution">
    <text evidence="2">The sequence shown here is derived from an EMBL/GenBank/DDBJ whole genome shotgun (WGS) entry which is preliminary data.</text>
</comment>